<organism evidence="2 3">
    <name type="scientific">Tahibacter soli</name>
    <dbReference type="NCBI Taxonomy" id="2983605"/>
    <lineage>
        <taxon>Bacteria</taxon>
        <taxon>Pseudomonadati</taxon>
        <taxon>Pseudomonadota</taxon>
        <taxon>Gammaproteobacteria</taxon>
        <taxon>Lysobacterales</taxon>
        <taxon>Rhodanobacteraceae</taxon>
        <taxon>Tahibacter</taxon>
    </lineage>
</organism>
<dbReference type="InterPro" id="IPR049248">
    <property type="entry name" value="DUF6881"/>
</dbReference>
<gene>
    <name evidence="2" type="ORF">OD750_008100</name>
</gene>
<proteinExistence type="predicted"/>
<name>A0A9X4BIR9_9GAMM</name>
<dbReference type="Pfam" id="PF21812">
    <property type="entry name" value="DUF6881"/>
    <property type="match status" value="1"/>
</dbReference>
<evidence type="ECO:0000313" key="3">
    <source>
        <dbReference type="Proteomes" id="UP001139971"/>
    </source>
</evidence>
<dbReference type="Proteomes" id="UP001139971">
    <property type="component" value="Unassembled WGS sequence"/>
</dbReference>
<protein>
    <recommendedName>
        <fullName evidence="1">DUF6881 domain-containing protein</fullName>
    </recommendedName>
</protein>
<reference evidence="2" key="1">
    <citation type="submission" date="2023-02" db="EMBL/GenBank/DDBJ databases">
        <title>Tahibacter soli sp. nov. isolated from soil.</title>
        <authorList>
            <person name="Baek J.H."/>
            <person name="Lee J.K."/>
            <person name="Choi D.G."/>
            <person name="Jeon C.O."/>
        </authorList>
    </citation>
    <scope>NUCLEOTIDE SEQUENCE</scope>
    <source>
        <strain evidence="2">BL</strain>
    </source>
</reference>
<sequence length="97" mass="10850">MNYLKVRWVHQRQSDPVLLLSELDDDRYELRKVEVFPDGRMGFSGLVRSSGGTVLGEKPVPVATEIAADPQFIVEQSDSLAFEDAWRAALSGACWKP</sequence>
<evidence type="ECO:0000313" key="2">
    <source>
        <dbReference type="EMBL" id="MDC8012507.1"/>
    </source>
</evidence>
<accession>A0A9X4BIR9</accession>
<keyword evidence="3" id="KW-1185">Reference proteome</keyword>
<feature type="domain" description="DUF6881" evidence="1">
    <location>
        <begin position="2"/>
        <end position="89"/>
    </location>
</feature>
<dbReference type="AlphaFoldDB" id="A0A9X4BIR9"/>
<dbReference type="EMBL" id="JAOVZO020000009">
    <property type="protein sequence ID" value="MDC8012507.1"/>
    <property type="molecule type" value="Genomic_DNA"/>
</dbReference>
<comment type="caution">
    <text evidence="2">The sequence shown here is derived from an EMBL/GenBank/DDBJ whole genome shotgun (WGS) entry which is preliminary data.</text>
</comment>
<dbReference type="RefSeq" id="WP_263542012.1">
    <property type="nucleotide sequence ID" value="NZ_JAOVZO020000009.1"/>
</dbReference>
<evidence type="ECO:0000259" key="1">
    <source>
        <dbReference type="Pfam" id="PF21812"/>
    </source>
</evidence>